<evidence type="ECO:0000256" key="2">
    <source>
        <dbReference type="ARBA" id="ARBA00006105"/>
    </source>
</evidence>
<dbReference type="OrthoDB" id="432685at2759"/>
<comment type="similarity">
    <text evidence="2">Belongs to the flavoprotein pyridine nucleotide cytochrome reductase family.</text>
</comment>
<evidence type="ECO:0000313" key="8">
    <source>
        <dbReference type="EMBL" id="EAU84518.2"/>
    </source>
</evidence>
<protein>
    <submittedName>
        <fullName evidence="8">NADH-cytochrome b5 reductase</fullName>
    </submittedName>
</protein>
<dbReference type="AlphaFoldDB" id="A8NWI5"/>
<dbReference type="InterPro" id="IPR017927">
    <property type="entry name" value="FAD-bd_FR_type"/>
</dbReference>
<dbReference type="Proteomes" id="UP000001861">
    <property type="component" value="Unassembled WGS sequence"/>
</dbReference>
<evidence type="ECO:0000259" key="7">
    <source>
        <dbReference type="PROSITE" id="PS51384"/>
    </source>
</evidence>
<dbReference type="GO" id="GO:0005739">
    <property type="term" value="C:mitochondrion"/>
    <property type="evidence" value="ECO:0007669"/>
    <property type="project" value="TreeGrafter"/>
</dbReference>
<dbReference type="KEGG" id="cci:CC1G_00037"/>
<dbReference type="InterPro" id="IPR017938">
    <property type="entry name" value="Riboflavin_synthase-like_b-brl"/>
</dbReference>
<dbReference type="Gene3D" id="3.40.50.80">
    <property type="entry name" value="Nucleotide-binding domain of ferredoxin-NADP reductase (FNR) module"/>
    <property type="match status" value="1"/>
</dbReference>
<keyword evidence="5" id="KW-0560">Oxidoreductase</keyword>
<dbReference type="PRINTS" id="PR00406">
    <property type="entry name" value="CYTB5RDTASE"/>
</dbReference>
<dbReference type="SUPFAM" id="SSF52343">
    <property type="entry name" value="Ferredoxin reductase-like, C-terminal NADP-linked domain"/>
    <property type="match status" value="1"/>
</dbReference>
<evidence type="ECO:0000313" key="9">
    <source>
        <dbReference type="Proteomes" id="UP000001861"/>
    </source>
</evidence>
<evidence type="ECO:0000256" key="3">
    <source>
        <dbReference type="ARBA" id="ARBA00022630"/>
    </source>
</evidence>
<dbReference type="eggNOG" id="KOG0534">
    <property type="taxonomic scope" value="Eukaryota"/>
</dbReference>
<dbReference type="SUPFAM" id="SSF63380">
    <property type="entry name" value="Riboflavin synthase domain-like"/>
    <property type="match status" value="1"/>
</dbReference>
<feature type="binding site" evidence="6">
    <location>
        <position position="154"/>
    </location>
    <ligand>
        <name>FAD</name>
        <dbReference type="ChEBI" id="CHEBI:57692"/>
    </ligand>
</feature>
<feature type="binding site" evidence="6">
    <location>
        <position position="129"/>
    </location>
    <ligand>
        <name>FAD</name>
        <dbReference type="ChEBI" id="CHEBI:57692"/>
    </ligand>
</feature>
<dbReference type="Pfam" id="PF00175">
    <property type="entry name" value="NAD_binding_1"/>
    <property type="match status" value="1"/>
</dbReference>
<feature type="binding site" evidence="6">
    <location>
        <position position="128"/>
    </location>
    <ligand>
        <name>FAD</name>
        <dbReference type="ChEBI" id="CHEBI:57692"/>
    </ligand>
</feature>
<dbReference type="STRING" id="240176.A8NWI5"/>
<accession>A8NWI5</accession>
<organism evidence="8 9">
    <name type="scientific">Coprinopsis cinerea (strain Okayama-7 / 130 / ATCC MYA-4618 / FGSC 9003)</name>
    <name type="common">Inky cap fungus</name>
    <name type="synonym">Hormographiella aspergillata</name>
    <dbReference type="NCBI Taxonomy" id="240176"/>
    <lineage>
        <taxon>Eukaryota</taxon>
        <taxon>Fungi</taxon>
        <taxon>Dikarya</taxon>
        <taxon>Basidiomycota</taxon>
        <taxon>Agaricomycotina</taxon>
        <taxon>Agaricomycetes</taxon>
        <taxon>Agaricomycetidae</taxon>
        <taxon>Agaricales</taxon>
        <taxon>Agaricineae</taxon>
        <taxon>Psathyrellaceae</taxon>
        <taxon>Coprinopsis</taxon>
    </lineage>
</organism>
<proteinExistence type="inferred from homology"/>
<dbReference type="EMBL" id="AACS02000005">
    <property type="protein sequence ID" value="EAU84518.2"/>
    <property type="molecule type" value="Genomic_DNA"/>
</dbReference>
<dbReference type="PROSITE" id="PS51384">
    <property type="entry name" value="FAD_FR"/>
    <property type="match status" value="1"/>
</dbReference>
<dbReference type="Pfam" id="PF00970">
    <property type="entry name" value="FAD_binding_6"/>
    <property type="match status" value="1"/>
</dbReference>
<evidence type="ECO:0000256" key="5">
    <source>
        <dbReference type="ARBA" id="ARBA00023002"/>
    </source>
</evidence>
<feature type="binding site" evidence="6">
    <location>
        <position position="130"/>
    </location>
    <ligand>
        <name>FAD</name>
        <dbReference type="ChEBI" id="CHEBI:57692"/>
    </ligand>
</feature>
<evidence type="ECO:0000256" key="1">
    <source>
        <dbReference type="ARBA" id="ARBA00001974"/>
    </source>
</evidence>
<dbReference type="OMA" id="LMRPLCG"/>
<dbReference type="PANTHER" id="PTHR19370:SF189">
    <property type="entry name" value="CYTOCHROME C MITOCHONDRIAL IMPORT FACTOR CYC2"/>
    <property type="match status" value="1"/>
</dbReference>
<dbReference type="Gene3D" id="2.40.30.10">
    <property type="entry name" value="Translation factors"/>
    <property type="match status" value="1"/>
</dbReference>
<name>A8NWI5_COPC7</name>
<sequence>MQRLAVRCVQGPLRALGPSRYLSTTPPPPSRSKRLVTGSIFALTLTGASLYFLLPSDTRSAPTYTELPLSPRYFTPATVVSNLDSGPDTKLLRLALPPQVAAFAAQDPSSFKAVWSVFIKDDDIQVERPYTPLEGIDENGEMVFWIKKYPRGEVGRWLHTKAAGDVIELRGPLTTWPWKDDTWDEVVMISGGTGFTPFYQLFHSIISNPSLSPSTQFTFLHSSRTPEELPPASLLNPLITFAQENPARLKVNLFVDQNESKSSGYDLSVTRINADVIKRSIGLDKEGKSWWNWLYGKKPEAPKRRLFLDGSSDSGSIWA</sequence>
<reference evidence="8 9" key="1">
    <citation type="journal article" date="2010" name="Proc. Natl. Acad. Sci. U.S.A.">
        <title>Insights into evolution of multicellular fungi from the assembled chromosomes of the mushroom Coprinopsis cinerea (Coprinus cinereus).</title>
        <authorList>
            <person name="Stajich J.E."/>
            <person name="Wilke S.K."/>
            <person name="Ahren D."/>
            <person name="Au C.H."/>
            <person name="Birren B.W."/>
            <person name="Borodovsky M."/>
            <person name="Burns C."/>
            <person name="Canback B."/>
            <person name="Casselton L.A."/>
            <person name="Cheng C.K."/>
            <person name="Deng J."/>
            <person name="Dietrich F.S."/>
            <person name="Fargo D.C."/>
            <person name="Farman M.L."/>
            <person name="Gathman A.C."/>
            <person name="Goldberg J."/>
            <person name="Guigo R."/>
            <person name="Hoegger P.J."/>
            <person name="Hooker J.B."/>
            <person name="Huggins A."/>
            <person name="James T.Y."/>
            <person name="Kamada T."/>
            <person name="Kilaru S."/>
            <person name="Kodira C."/>
            <person name="Kues U."/>
            <person name="Kupfer D."/>
            <person name="Kwan H.S."/>
            <person name="Lomsadze A."/>
            <person name="Li W."/>
            <person name="Lilly W.W."/>
            <person name="Ma L.J."/>
            <person name="Mackey A.J."/>
            <person name="Manning G."/>
            <person name="Martin F."/>
            <person name="Muraguchi H."/>
            <person name="Natvig D.O."/>
            <person name="Palmerini H."/>
            <person name="Ramesh M.A."/>
            <person name="Rehmeyer C.J."/>
            <person name="Roe B.A."/>
            <person name="Shenoy N."/>
            <person name="Stanke M."/>
            <person name="Ter-Hovhannisyan V."/>
            <person name="Tunlid A."/>
            <person name="Velagapudi R."/>
            <person name="Vision T.J."/>
            <person name="Zeng Q."/>
            <person name="Zolan M.E."/>
            <person name="Pukkila P.J."/>
        </authorList>
    </citation>
    <scope>NUCLEOTIDE SEQUENCE [LARGE SCALE GENOMIC DNA]</scope>
    <source>
        <strain evidence="9">Okayama-7 / 130 / ATCC MYA-4618 / FGSC 9003</strain>
    </source>
</reference>
<feature type="binding site" evidence="6">
    <location>
        <position position="147"/>
    </location>
    <ligand>
        <name>FAD</name>
        <dbReference type="ChEBI" id="CHEBI:57692"/>
    </ligand>
</feature>
<dbReference type="InterPro" id="IPR001433">
    <property type="entry name" value="OxRdtase_FAD/NAD-bd"/>
</dbReference>
<dbReference type="CDD" id="cd06183">
    <property type="entry name" value="cyt_b5_reduct_like"/>
    <property type="match status" value="1"/>
</dbReference>
<dbReference type="InterPro" id="IPR001834">
    <property type="entry name" value="CBR-like"/>
</dbReference>
<dbReference type="GO" id="GO:0016491">
    <property type="term" value="F:oxidoreductase activity"/>
    <property type="evidence" value="ECO:0007669"/>
    <property type="project" value="UniProtKB-KW"/>
</dbReference>
<keyword evidence="3 6" id="KW-0285">Flavoprotein</keyword>
<keyword evidence="4 6" id="KW-0274">FAD</keyword>
<comment type="caution">
    <text evidence="8">The sequence shown here is derived from an EMBL/GenBank/DDBJ whole genome shotgun (WGS) entry which is preliminary data.</text>
</comment>
<keyword evidence="9" id="KW-1185">Reference proteome</keyword>
<dbReference type="HOGENOM" id="CLU_003827_9_1_1"/>
<gene>
    <name evidence="8" type="ORF">CC1G_00037</name>
</gene>
<dbReference type="InterPro" id="IPR039261">
    <property type="entry name" value="FNR_nucleotide-bd"/>
</dbReference>
<comment type="cofactor">
    <cofactor evidence="1 6">
        <name>FAD</name>
        <dbReference type="ChEBI" id="CHEBI:57692"/>
    </cofactor>
</comment>
<evidence type="ECO:0000256" key="6">
    <source>
        <dbReference type="PIRSR" id="PIRSR601834-1"/>
    </source>
</evidence>
<dbReference type="RefSeq" id="XP_001836901.2">
    <property type="nucleotide sequence ID" value="XM_001836849.2"/>
</dbReference>
<feature type="binding site" evidence="6">
    <location>
        <position position="196"/>
    </location>
    <ligand>
        <name>FAD</name>
        <dbReference type="ChEBI" id="CHEBI:57692"/>
    </ligand>
</feature>
<feature type="domain" description="FAD-binding FR-type" evidence="7">
    <location>
        <begin position="72"/>
        <end position="179"/>
    </location>
</feature>
<dbReference type="InParanoid" id="A8NWI5"/>
<evidence type="ECO:0000256" key="4">
    <source>
        <dbReference type="ARBA" id="ARBA00022827"/>
    </source>
</evidence>
<dbReference type="GeneID" id="6013455"/>
<dbReference type="InterPro" id="IPR008333">
    <property type="entry name" value="Cbr1-like_FAD-bd_dom"/>
</dbReference>
<dbReference type="PANTHER" id="PTHR19370">
    <property type="entry name" value="NADH-CYTOCHROME B5 REDUCTASE"/>
    <property type="match status" value="1"/>
</dbReference>
<dbReference type="VEuPathDB" id="FungiDB:CC1G_00037"/>